<keyword evidence="7 10" id="KW-0862">Zinc</keyword>
<keyword evidence="4 10" id="KW-0699">rRNA-binding</keyword>
<evidence type="ECO:0000256" key="5">
    <source>
        <dbReference type="ARBA" id="ARBA00022741"/>
    </source>
</evidence>
<dbReference type="RefSeq" id="WP_012499325.1">
    <property type="nucleotide sequence ID" value="NC_011026.1"/>
</dbReference>
<evidence type="ECO:0000313" key="14">
    <source>
        <dbReference type="Proteomes" id="UP000001208"/>
    </source>
</evidence>
<dbReference type="GO" id="GO:0005737">
    <property type="term" value="C:cytoplasm"/>
    <property type="evidence" value="ECO:0007669"/>
    <property type="project" value="UniProtKB-SubCell"/>
</dbReference>
<dbReference type="GO" id="GO:0042274">
    <property type="term" value="P:ribosomal small subunit biogenesis"/>
    <property type="evidence" value="ECO:0007669"/>
    <property type="project" value="UniProtKB-UniRule"/>
</dbReference>
<accession>B3QWC8</accession>
<dbReference type="InterPro" id="IPR012340">
    <property type="entry name" value="NA-bd_OB-fold"/>
</dbReference>
<evidence type="ECO:0000313" key="13">
    <source>
        <dbReference type="EMBL" id="ACF13241.1"/>
    </source>
</evidence>
<dbReference type="HAMAP" id="MF_01820">
    <property type="entry name" value="GTPase_RsgA"/>
    <property type="match status" value="1"/>
</dbReference>
<dbReference type="HOGENOM" id="CLU_033617_0_1_10"/>
<protein>
    <recommendedName>
        <fullName evidence="10">Small ribosomal subunit biogenesis GTPase RsgA</fullName>
        <ecNumber evidence="10">3.6.1.-</ecNumber>
    </recommendedName>
</protein>
<proteinExistence type="inferred from homology"/>
<feature type="binding site" evidence="10">
    <location>
        <position position="320"/>
    </location>
    <ligand>
        <name>Zn(2+)</name>
        <dbReference type="ChEBI" id="CHEBI:29105"/>
    </ligand>
</feature>
<dbReference type="SUPFAM" id="SSF52540">
    <property type="entry name" value="P-loop containing nucleoside triphosphate hydrolases"/>
    <property type="match status" value="1"/>
</dbReference>
<comment type="similarity">
    <text evidence="10">Belongs to the TRAFAC class YlqF/YawG GTPase family. RsgA subfamily.</text>
</comment>
<keyword evidence="2 10" id="KW-0690">Ribosome biogenesis</keyword>
<dbReference type="InterPro" id="IPR010914">
    <property type="entry name" value="RsgA_GTPase_dom"/>
</dbReference>
<feature type="binding site" evidence="10">
    <location>
        <begin position="178"/>
        <end position="181"/>
    </location>
    <ligand>
        <name>GTP</name>
        <dbReference type="ChEBI" id="CHEBI:37565"/>
    </ligand>
</feature>
<dbReference type="EMBL" id="CP001100">
    <property type="protein sequence ID" value="ACF13241.1"/>
    <property type="molecule type" value="Genomic_DNA"/>
</dbReference>
<sequence>MSKFQEKYPKNIKAISDENFLDLQNSSPKTSLEQLGYDEWFQRQSENLLTDDFSVARIIEVNKNNYKISDGQHEIFAELSGKFLFAIETILDYPTVGDWVVVQCFDNNSHAIIHHILPRKSLLKRKDPGKAIDFQLIAANIDYALIMQAVDSNFNLNRLERYLVMIHESHIQPIIILSKTDLISENELAIMMENILHFNKKYLLLSISNITEDGIRSLQKELQSDKTYCLLGSSGVGKTTLFNKLLGEARFGVNEVREKDSKGRHTTTRRQLLRLESGSIFIDTPGMREIGTFAIDSGLDETFDEIVSLSRECRFQDCSHTHEDGCAVKDAVLNGTIDEARYQNFLKIQKESNYYEMSYLEKRKKDKSFGKMMKNYKKSIRKK</sequence>
<evidence type="ECO:0000256" key="2">
    <source>
        <dbReference type="ARBA" id="ARBA00022517"/>
    </source>
</evidence>
<keyword evidence="5 10" id="KW-0547">Nucleotide-binding</keyword>
<evidence type="ECO:0000256" key="7">
    <source>
        <dbReference type="ARBA" id="ARBA00022833"/>
    </source>
</evidence>
<feature type="binding site" evidence="10">
    <location>
        <position position="313"/>
    </location>
    <ligand>
        <name>Zn(2+)</name>
        <dbReference type="ChEBI" id="CHEBI:29105"/>
    </ligand>
</feature>
<dbReference type="PANTHER" id="PTHR32120">
    <property type="entry name" value="SMALL RIBOSOMAL SUBUNIT BIOGENESIS GTPASE RSGA"/>
    <property type="match status" value="1"/>
</dbReference>
<dbReference type="Proteomes" id="UP000001208">
    <property type="component" value="Chromosome"/>
</dbReference>
<dbReference type="Gene3D" id="3.40.50.300">
    <property type="entry name" value="P-loop containing nucleotide triphosphate hydrolases"/>
    <property type="match status" value="1"/>
</dbReference>
<dbReference type="PANTHER" id="PTHR32120:SF10">
    <property type="entry name" value="SMALL RIBOSOMAL SUBUNIT BIOGENESIS GTPASE RSGA"/>
    <property type="match status" value="1"/>
</dbReference>
<dbReference type="Pfam" id="PF03193">
    <property type="entry name" value="RsgA_GTPase"/>
    <property type="match status" value="1"/>
</dbReference>
<evidence type="ECO:0000256" key="6">
    <source>
        <dbReference type="ARBA" id="ARBA00022801"/>
    </source>
</evidence>
<feature type="binding site" evidence="10">
    <location>
        <position position="326"/>
    </location>
    <ligand>
        <name>Zn(2+)</name>
        <dbReference type="ChEBI" id="CHEBI:29105"/>
    </ligand>
</feature>
<dbReference type="EC" id="3.6.1.-" evidence="10"/>
<keyword evidence="3 10" id="KW-0479">Metal-binding</keyword>
<dbReference type="CDD" id="cd01854">
    <property type="entry name" value="YjeQ_EngC"/>
    <property type="match status" value="1"/>
</dbReference>
<keyword evidence="14" id="KW-1185">Reference proteome</keyword>
<gene>
    <name evidence="10" type="primary">rsgA</name>
    <name evidence="13" type="ordered locus">Ctha_0773</name>
</gene>
<dbReference type="GO" id="GO:0003924">
    <property type="term" value="F:GTPase activity"/>
    <property type="evidence" value="ECO:0007669"/>
    <property type="project" value="UniProtKB-UniRule"/>
</dbReference>
<evidence type="ECO:0000256" key="9">
    <source>
        <dbReference type="ARBA" id="ARBA00023134"/>
    </source>
</evidence>
<dbReference type="AlphaFoldDB" id="B3QWC8"/>
<dbReference type="GO" id="GO:0046872">
    <property type="term" value="F:metal ion binding"/>
    <property type="evidence" value="ECO:0007669"/>
    <property type="project" value="UniProtKB-KW"/>
</dbReference>
<dbReference type="InterPro" id="IPR027417">
    <property type="entry name" value="P-loop_NTPase"/>
</dbReference>
<dbReference type="InterPro" id="IPR004881">
    <property type="entry name" value="Ribosome_biogen_GTPase_RsgA"/>
</dbReference>
<organism evidence="13 14">
    <name type="scientific">Chloroherpeton thalassium (strain ATCC 35110 / GB-78)</name>
    <dbReference type="NCBI Taxonomy" id="517418"/>
    <lineage>
        <taxon>Bacteria</taxon>
        <taxon>Pseudomonadati</taxon>
        <taxon>Chlorobiota</taxon>
        <taxon>Chlorobiia</taxon>
        <taxon>Chlorobiales</taxon>
        <taxon>Chloroherpetonaceae</taxon>
        <taxon>Chloroherpeton</taxon>
    </lineage>
</organism>
<dbReference type="InterPro" id="IPR030378">
    <property type="entry name" value="G_CP_dom"/>
</dbReference>
<dbReference type="PROSITE" id="PS50936">
    <property type="entry name" value="ENGC_GTPASE"/>
    <property type="match status" value="1"/>
</dbReference>
<dbReference type="STRING" id="517418.Ctha_0773"/>
<comment type="function">
    <text evidence="10">One of several proteins that assist in the late maturation steps of the functional core of the 30S ribosomal subunit. Helps release RbfA from mature subunits. May play a role in the assembly of ribosomal proteins into the subunit. Circularly permuted GTPase that catalyzes slow GTP hydrolysis, GTPase activity is stimulated by the 30S ribosomal subunit.</text>
</comment>
<name>B3QWC8_CHLT3</name>
<keyword evidence="9 10" id="KW-0342">GTP-binding</keyword>
<dbReference type="SUPFAM" id="SSF50249">
    <property type="entry name" value="Nucleic acid-binding proteins"/>
    <property type="match status" value="1"/>
</dbReference>
<dbReference type="KEGG" id="cts:Ctha_0773"/>
<dbReference type="GO" id="GO:0005525">
    <property type="term" value="F:GTP binding"/>
    <property type="evidence" value="ECO:0007669"/>
    <property type="project" value="UniProtKB-UniRule"/>
</dbReference>
<evidence type="ECO:0000256" key="3">
    <source>
        <dbReference type="ARBA" id="ARBA00022723"/>
    </source>
</evidence>
<dbReference type="GO" id="GO:0019843">
    <property type="term" value="F:rRNA binding"/>
    <property type="evidence" value="ECO:0007669"/>
    <property type="project" value="UniProtKB-KW"/>
</dbReference>
<evidence type="ECO:0000256" key="8">
    <source>
        <dbReference type="ARBA" id="ARBA00022884"/>
    </source>
</evidence>
<comment type="cofactor">
    <cofactor evidence="10">
        <name>Zn(2+)</name>
        <dbReference type="ChEBI" id="CHEBI:29105"/>
    </cofactor>
    <text evidence="10">Binds 1 zinc ion per subunit.</text>
</comment>
<feature type="domain" description="EngC GTPase" evidence="11">
    <location>
        <begin position="139"/>
        <end position="288"/>
    </location>
</feature>
<comment type="subcellular location">
    <subcellularLocation>
        <location evidence="10">Cytoplasm</location>
    </subcellularLocation>
</comment>
<evidence type="ECO:0000256" key="1">
    <source>
        <dbReference type="ARBA" id="ARBA00022490"/>
    </source>
</evidence>
<reference evidence="13 14" key="1">
    <citation type="submission" date="2008-06" db="EMBL/GenBank/DDBJ databases">
        <title>Complete sequence of Chloroherpeton thalassium ATCC 35110.</title>
        <authorList>
            <consortium name="US DOE Joint Genome Institute"/>
            <person name="Lucas S."/>
            <person name="Copeland A."/>
            <person name="Lapidus A."/>
            <person name="Glavina del Rio T."/>
            <person name="Dalin E."/>
            <person name="Tice H."/>
            <person name="Bruce D."/>
            <person name="Goodwin L."/>
            <person name="Pitluck S."/>
            <person name="Schmutz J."/>
            <person name="Larimer F."/>
            <person name="Land M."/>
            <person name="Hauser L."/>
            <person name="Kyrpides N."/>
            <person name="Mikhailova N."/>
            <person name="Liu Z."/>
            <person name="Li T."/>
            <person name="Zhao F."/>
            <person name="Overmann J."/>
            <person name="Bryant D.A."/>
            <person name="Richardson P."/>
        </authorList>
    </citation>
    <scope>NUCLEOTIDE SEQUENCE [LARGE SCALE GENOMIC DNA]</scope>
    <source>
        <strain evidence="14">ATCC 35110 / GB-78</strain>
    </source>
</reference>
<evidence type="ECO:0000256" key="10">
    <source>
        <dbReference type="HAMAP-Rule" id="MF_01820"/>
    </source>
</evidence>
<keyword evidence="1 10" id="KW-0963">Cytoplasm</keyword>
<keyword evidence="8 10" id="KW-0694">RNA-binding</keyword>
<evidence type="ECO:0000256" key="4">
    <source>
        <dbReference type="ARBA" id="ARBA00022730"/>
    </source>
</evidence>
<dbReference type="Gene3D" id="1.10.40.50">
    <property type="entry name" value="Probable gtpase engc, domain 3"/>
    <property type="match status" value="1"/>
</dbReference>
<feature type="binding site" evidence="10">
    <location>
        <position position="318"/>
    </location>
    <ligand>
        <name>Zn(2+)</name>
        <dbReference type="ChEBI" id="CHEBI:29105"/>
    </ligand>
</feature>
<dbReference type="OrthoDB" id="9809485at2"/>
<evidence type="ECO:0000259" key="12">
    <source>
        <dbReference type="PROSITE" id="PS51721"/>
    </source>
</evidence>
<keyword evidence="6 10" id="KW-0378">Hydrolase</keyword>
<feature type="domain" description="CP-type G" evidence="12">
    <location>
        <begin position="120"/>
        <end position="290"/>
    </location>
</feature>
<feature type="binding site" evidence="10">
    <location>
        <begin position="232"/>
        <end position="240"/>
    </location>
    <ligand>
        <name>GTP</name>
        <dbReference type="ChEBI" id="CHEBI:37565"/>
    </ligand>
</feature>
<comment type="subunit">
    <text evidence="10">Monomer. Associates with 30S ribosomal subunit, binds 16S rRNA.</text>
</comment>
<dbReference type="NCBIfam" id="TIGR00157">
    <property type="entry name" value="ribosome small subunit-dependent GTPase A"/>
    <property type="match status" value="1"/>
</dbReference>
<dbReference type="eggNOG" id="COG1162">
    <property type="taxonomic scope" value="Bacteria"/>
</dbReference>
<dbReference type="PROSITE" id="PS51721">
    <property type="entry name" value="G_CP"/>
    <property type="match status" value="1"/>
</dbReference>
<evidence type="ECO:0000259" key="11">
    <source>
        <dbReference type="PROSITE" id="PS50936"/>
    </source>
</evidence>